<dbReference type="EMBL" id="CP015970">
    <property type="protein sequence ID" value="AOZ45473.1"/>
    <property type="molecule type" value="Genomic_DNA"/>
</dbReference>
<feature type="region of interest" description="Disordered" evidence="1">
    <location>
        <begin position="27"/>
        <end position="58"/>
    </location>
</feature>
<evidence type="ECO:0000313" key="3">
    <source>
        <dbReference type="EMBL" id="AMS06686.1"/>
    </source>
</evidence>
<organism evidence="3 5">
    <name type="scientific">Acidipropionibacterium acidipropionici</name>
    <dbReference type="NCBI Taxonomy" id="1748"/>
    <lineage>
        <taxon>Bacteria</taxon>
        <taxon>Bacillati</taxon>
        <taxon>Actinomycetota</taxon>
        <taxon>Actinomycetes</taxon>
        <taxon>Propionibacteriales</taxon>
        <taxon>Propionibacteriaceae</taxon>
        <taxon>Acidipropionibacterium</taxon>
    </lineage>
</organism>
<reference evidence="4 6" key="1">
    <citation type="journal article" date="2016" name="Plant Dis.">
        <title>Improved production of propionic acid using genome shuffling.</title>
        <authorList>
            <person name="Luna-Flores C.H."/>
            <person name="Palfreyman R.W."/>
            <person name="Kromer J.O."/>
            <person name="Nielsen L.K."/>
            <person name="Marcellin E."/>
        </authorList>
    </citation>
    <scope>NUCLEOTIDE SEQUENCE [LARGE SCALE GENOMIC DNA]</scope>
    <source>
        <strain evidence="4 6">F3E8</strain>
    </source>
</reference>
<evidence type="ECO:0000313" key="5">
    <source>
        <dbReference type="Proteomes" id="UP000075221"/>
    </source>
</evidence>
<evidence type="ECO:0000256" key="1">
    <source>
        <dbReference type="SAM" id="MobiDB-lite"/>
    </source>
</evidence>
<dbReference type="SUPFAM" id="SSF56601">
    <property type="entry name" value="beta-lactamase/transpeptidase-like"/>
    <property type="match status" value="1"/>
</dbReference>
<keyword evidence="6" id="KW-1185">Reference proteome</keyword>
<evidence type="ECO:0008006" key="7">
    <source>
        <dbReference type="Google" id="ProtNLM"/>
    </source>
</evidence>
<accession>A0AAC9AP85</accession>
<feature type="signal peptide" evidence="2">
    <location>
        <begin position="1"/>
        <end position="21"/>
    </location>
</feature>
<gene>
    <name evidence="4" type="ORF">A8L58_00715</name>
    <name evidence="3" type="ORF">AXH35_15780</name>
</gene>
<dbReference type="RefSeq" id="WP_062820472.1">
    <property type="nucleotide sequence ID" value="NZ_CP014352.1"/>
</dbReference>
<dbReference type="Proteomes" id="UP000178666">
    <property type="component" value="Chromosome"/>
</dbReference>
<name>A0AAC9AP85_9ACTN</name>
<feature type="chain" id="PRO_5042059956" description="Serine hydrolase" evidence="2">
    <location>
        <begin position="22"/>
        <end position="291"/>
    </location>
</feature>
<feature type="compositionally biased region" description="Low complexity" evidence="1">
    <location>
        <begin position="35"/>
        <end position="58"/>
    </location>
</feature>
<dbReference type="Gene3D" id="3.40.710.10">
    <property type="entry name" value="DD-peptidase/beta-lactamase superfamily"/>
    <property type="match status" value="1"/>
</dbReference>
<dbReference type="EMBL" id="CP014352">
    <property type="protein sequence ID" value="AMS06686.1"/>
    <property type="molecule type" value="Genomic_DNA"/>
</dbReference>
<sequence>MGQRRAVVWIVSAAVTGVLLAGCADRGPGAAQSPGRTASGSASTPTRSTTPSPTASATTVDAAELTSLTQQVATPLQIVVSGTGTDQISAGRISTPTAWSTLKVPIAIAALSRGTADIDDVKEAITISDNDAAIRLWNSLGSGEGAADTVQSVLSAHGDADTTVLPDAKVDPDEPFGMTQWQADDQARFTDWLACATDPSARTVRSYMGQIDSSQQFGLAGIHPSMVKAGWGDEDSGQYTVRQMAVLPHDDGYSVVTFIAQGDSEASVDRTVQEVGKWISARSSQLPLRHC</sequence>
<proteinExistence type="predicted"/>
<dbReference type="InterPro" id="IPR012338">
    <property type="entry name" value="Beta-lactam/transpept-like"/>
</dbReference>
<evidence type="ECO:0000256" key="2">
    <source>
        <dbReference type="SAM" id="SignalP"/>
    </source>
</evidence>
<dbReference type="Proteomes" id="UP000075221">
    <property type="component" value="Chromosome"/>
</dbReference>
<keyword evidence="2" id="KW-0732">Signal</keyword>
<dbReference type="PROSITE" id="PS51257">
    <property type="entry name" value="PROKAR_LIPOPROTEIN"/>
    <property type="match status" value="1"/>
</dbReference>
<reference evidence="3 5" key="2">
    <citation type="submission" date="2016-02" db="EMBL/GenBank/DDBJ databases">
        <title>Complete Genome Sequence of Propionibacterium acidipropionici ATCC 55737.</title>
        <authorList>
            <person name="Luna Flores C.H."/>
            <person name="Nielsen L.K."/>
            <person name="Marcellin E."/>
        </authorList>
    </citation>
    <scope>NUCLEOTIDE SEQUENCE [LARGE SCALE GENOMIC DNA]</scope>
    <source>
        <strain evidence="3 5">ATCC 55737</strain>
    </source>
</reference>
<protein>
    <recommendedName>
        <fullName evidence="7">Serine hydrolase</fullName>
    </recommendedName>
</protein>
<evidence type="ECO:0000313" key="6">
    <source>
        <dbReference type="Proteomes" id="UP000178666"/>
    </source>
</evidence>
<evidence type="ECO:0000313" key="4">
    <source>
        <dbReference type="EMBL" id="AOZ45473.1"/>
    </source>
</evidence>
<dbReference type="AlphaFoldDB" id="A0AAC9AP85"/>